<protein>
    <submittedName>
        <fullName evidence="1">Uncharacterized protein</fullName>
    </submittedName>
</protein>
<reference evidence="1" key="1">
    <citation type="journal article" date="2015" name="Nature">
        <title>Complex archaea that bridge the gap between prokaryotes and eukaryotes.</title>
        <authorList>
            <person name="Spang A."/>
            <person name="Saw J.H."/>
            <person name="Jorgensen S.L."/>
            <person name="Zaremba-Niedzwiedzka K."/>
            <person name="Martijn J."/>
            <person name="Lind A.E."/>
            <person name="van Eijk R."/>
            <person name="Schleper C."/>
            <person name="Guy L."/>
            <person name="Ettema T.J."/>
        </authorList>
    </citation>
    <scope>NUCLEOTIDE SEQUENCE</scope>
</reference>
<feature type="non-terminal residue" evidence="1">
    <location>
        <position position="1"/>
    </location>
</feature>
<gene>
    <name evidence="1" type="ORF">LCGC14_2838380</name>
</gene>
<comment type="caution">
    <text evidence="1">The sequence shown here is derived from an EMBL/GenBank/DDBJ whole genome shotgun (WGS) entry which is preliminary data.</text>
</comment>
<organism evidence="1">
    <name type="scientific">marine sediment metagenome</name>
    <dbReference type="NCBI Taxonomy" id="412755"/>
    <lineage>
        <taxon>unclassified sequences</taxon>
        <taxon>metagenomes</taxon>
        <taxon>ecological metagenomes</taxon>
    </lineage>
</organism>
<accession>A0A0F9AKF3</accession>
<dbReference type="AlphaFoldDB" id="A0A0F9AKF3"/>
<sequence>IDTEISAAELNRSIERAYSDLSRFLPDEKIYEDSHQFAVTGESVTFPADTSLDAVVADEDLQAAAAGSTAPLDGQPDMPRPLTVTITDANLSINGMVITINGTDKDDQGLQETFNYIRGDSKTIVGKKYFKNVLQVDFIQLSGGGPGDLLDIGYGAYTDVWVELANSPIKWASESATDTDSNAIVRNTDFFIDYANGRVKAISGGGIVAGETSTFAYTKSQIGIDISDLPGLIRVQRMEYPVGRIPQTFVTGDVFGKYYVVTGEAEGGEQEQLAEDKQYRVYYDAEHHPPGEYSPGTEPGFLTGTVELAAGAYGLYILALKAEHQGNTDLTLLEQH</sequence>
<evidence type="ECO:0000313" key="1">
    <source>
        <dbReference type="EMBL" id="KKK78954.1"/>
    </source>
</evidence>
<name>A0A0F9AKF3_9ZZZZ</name>
<dbReference type="EMBL" id="LAZR01054254">
    <property type="protein sequence ID" value="KKK78954.1"/>
    <property type="molecule type" value="Genomic_DNA"/>
</dbReference>
<proteinExistence type="predicted"/>